<dbReference type="PANTHER" id="PTHR30250:SF11">
    <property type="entry name" value="O-ANTIGEN TRANSPORTER-RELATED"/>
    <property type="match status" value="1"/>
</dbReference>
<sequence>MQKKNVFFFSFEIICVLLRLVYYMAKDSNGSYRHILKYTGIFGGVQGLSIVLGLVRTKLVALILGPSGMGLASLFNTTVGFVSQATNLGISFSAVRHISALYDGGQKEELEHFVKVIRGWCLLTALIGMLVCVAIGPLLSQTTFAWGNHSLHFMLLSPAVGMLAITGGETAILKGMRSLGSLAVIQVLTVVAALVISVPIYYVFGESGIVPVIVLMALATMVLTVRQSFRLMPLMLCGARGILGEGMDMVRLGVAYTLAAIVGTASEMFIRSYLNVTGDLDVLGLYNAGYMLTITYAGMVFSAMEADYYPRLSGVQHDIATTNDTVNRQMEVSLLLISPMLAGLIVFLPILVPLLFSQQFLPVVGMAQVAALAMYMKVLTLPVAYITLARGYSLSYLFLETSYYVVFVLLVIFGYRQWGLLGTGIAVTLAHLFEYLLVNVYAYKKYGYRSSVTVYRYAIVQIALGLLAYMLTLTAEGVLYWAASALVILLSMGLSLQVLRSKTHLWQALTKRFLR</sequence>
<feature type="transmembrane region" description="Helical" evidence="6">
    <location>
        <begin position="250"/>
        <end position="270"/>
    </location>
</feature>
<gene>
    <name evidence="7" type="ORF">SAMN05216354_1330</name>
</gene>
<feature type="transmembrane region" description="Helical" evidence="6">
    <location>
        <begin position="478"/>
        <end position="499"/>
    </location>
</feature>
<dbReference type="InterPro" id="IPR050833">
    <property type="entry name" value="Poly_Biosynth_Transport"/>
</dbReference>
<evidence type="ECO:0000256" key="6">
    <source>
        <dbReference type="SAM" id="Phobius"/>
    </source>
</evidence>
<name>A0A1H5U9P3_XYLRU</name>
<keyword evidence="4 6" id="KW-1133">Transmembrane helix</keyword>
<accession>A0A1H5U9P3</accession>
<dbReference type="EMBL" id="FNUV01000003">
    <property type="protein sequence ID" value="SEF71750.1"/>
    <property type="molecule type" value="Genomic_DNA"/>
</dbReference>
<keyword evidence="3 6" id="KW-0812">Transmembrane</keyword>
<evidence type="ECO:0000256" key="5">
    <source>
        <dbReference type="ARBA" id="ARBA00023136"/>
    </source>
</evidence>
<evidence type="ECO:0000256" key="3">
    <source>
        <dbReference type="ARBA" id="ARBA00022692"/>
    </source>
</evidence>
<feature type="transmembrane region" description="Helical" evidence="6">
    <location>
        <begin position="395"/>
        <end position="415"/>
    </location>
</feature>
<evidence type="ECO:0000256" key="2">
    <source>
        <dbReference type="ARBA" id="ARBA00022475"/>
    </source>
</evidence>
<evidence type="ECO:0000256" key="1">
    <source>
        <dbReference type="ARBA" id="ARBA00004651"/>
    </source>
</evidence>
<organism evidence="7 8">
    <name type="scientific">Xylanibacter ruminicola</name>
    <name type="common">Prevotella ruminicola</name>
    <dbReference type="NCBI Taxonomy" id="839"/>
    <lineage>
        <taxon>Bacteria</taxon>
        <taxon>Pseudomonadati</taxon>
        <taxon>Bacteroidota</taxon>
        <taxon>Bacteroidia</taxon>
        <taxon>Bacteroidales</taxon>
        <taxon>Prevotellaceae</taxon>
        <taxon>Xylanibacter</taxon>
    </lineage>
</organism>
<feature type="transmembrane region" description="Helical" evidence="6">
    <location>
        <begin position="334"/>
        <end position="356"/>
    </location>
</feature>
<feature type="transmembrane region" description="Helical" evidence="6">
    <location>
        <begin position="282"/>
        <end position="303"/>
    </location>
</feature>
<comment type="subcellular location">
    <subcellularLocation>
        <location evidence="1">Cell membrane</location>
        <topology evidence="1">Multi-pass membrane protein</topology>
    </subcellularLocation>
</comment>
<dbReference type="GO" id="GO:0005886">
    <property type="term" value="C:plasma membrane"/>
    <property type="evidence" value="ECO:0007669"/>
    <property type="project" value="UniProtKB-SubCell"/>
</dbReference>
<evidence type="ECO:0000313" key="7">
    <source>
        <dbReference type="EMBL" id="SEF71750.1"/>
    </source>
</evidence>
<feature type="transmembrane region" description="Helical" evidence="6">
    <location>
        <begin position="421"/>
        <end position="442"/>
    </location>
</feature>
<reference evidence="7 8" key="1">
    <citation type="submission" date="2016-10" db="EMBL/GenBank/DDBJ databases">
        <authorList>
            <person name="de Groot N.N."/>
        </authorList>
    </citation>
    <scope>NUCLEOTIDE SEQUENCE [LARGE SCALE GENOMIC DNA]</scope>
    <source>
        <strain evidence="7 8">AR32</strain>
    </source>
</reference>
<dbReference type="PANTHER" id="PTHR30250">
    <property type="entry name" value="PST FAMILY PREDICTED COLANIC ACID TRANSPORTER"/>
    <property type="match status" value="1"/>
</dbReference>
<feature type="transmembrane region" description="Helical" evidence="6">
    <location>
        <begin position="368"/>
        <end position="388"/>
    </location>
</feature>
<dbReference type="Pfam" id="PF13440">
    <property type="entry name" value="Polysacc_synt_3"/>
    <property type="match status" value="1"/>
</dbReference>
<feature type="transmembrane region" description="Helical" evidence="6">
    <location>
        <begin position="179"/>
        <end position="202"/>
    </location>
</feature>
<feature type="transmembrane region" description="Helical" evidence="6">
    <location>
        <begin position="116"/>
        <end position="139"/>
    </location>
</feature>
<feature type="transmembrane region" description="Helical" evidence="6">
    <location>
        <begin position="151"/>
        <end position="172"/>
    </location>
</feature>
<evidence type="ECO:0000256" key="4">
    <source>
        <dbReference type="ARBA" id="ARBA00022989"/>
    </source>
</evidence>
<protein>
    <submittedName>
        <fullName evidence="7">Membrane protein involved in the export of O-antigen and teichoic acid</fullName>
    </submittedName>
</protein>
<evidence type="ECO:0000313" key="8">
    <source>
        <dbReference type="Proteomes" id="UP000236735"/>
    </source>
</evidence>
<keyword evidence="5 6" id="KW-0472">Membrane</keyword>
<feature type="transmembrane region" description="Helical" evidence="6">
    <location>
        <begin position="454"/>
        <end position="472"/>
    </location>
</feature>
<keyword evidence="2" id="KW-1003">Cell membrane</keyword>
<proteinExistence type="predicted"/>
<dbReference type="Proteomes" id="UP000236735">
    <property type="component" value="Unassembled WGS sequence"/>
</dbReference>
<feature type="transmembrane region" description="Helical" evidence="6">
    <location>
        <begin position="6"/>
        <end position="23"/>
    </location>
</feature>
<dbReference type="AlphaFoldDB" id="A0A1H5U9P3"/>
<feature type="transmembrane region" description="Helical" evidence="6">
    <location>
        <begin position="208"/>
        <end position="229"/>
    </location>
</feature>
<feature type="transmembrane region" description="Helical" evidence="6">
    <location>
        <begin position="35"/>
        <end position="55"/>
    </location>
</feature>